<gene>
    <name evidence="1" type="ORF">QP018_01460</name>
</gene>
<keyword evidence="2" id="KW-1185">Reference proteome</keyword>
<reference evidence="1 2" key="1">
    <citation type="submission" date="2023-06" db="EMBL/GenBank/DDBJ databases">
        <title>Complete Genome Sequence of Gallibacterium anatis Strain BJF12, Isolated from a chicken with diarrhea.</title>
        <authorList>
            <person name="Guo F."/>
            <person name="Bu W."/>
            <person name="Xu F."/>
            <person name="Wen T."/>
        </authorList>
    </citation>
    <scope>NUCLEOTIDE SEQUENCE [LARGE SCALE GENOMIC DNA]</scope>
    <source>
        <strain evidence="1 2">BJF12</strain>
    </source>
</reference>
<organism evidence="1 2">
    <name type="scientific">Gallibacterium anatis</name>
    <dbReference type="NCBI Taxonomy" id="750"/>
    <lineage>
        <taxon>Bacteria</taxon>
        <taxon>Pseudomonadati</taxon>
        <taxon>Pseudomonadota</taxon>
        <taxon>Gammaproteobacteria</taxon>
        <taxon>Pasteurellales</taxon>
        <taxon>Pasteurellaceae</taxon>
        <taxon>Gallibacterium</taxon>
    </lineage>
</organism>
<protein>
    <recommendedName>
        <fullName evidence="3">Transcriptional regulator</fullName>
    </recommendedName>
</protein>
<dbReference type="EMBL" id="CP126975">
    <property type="protein sequence ID" value="WIM79935.1"/>
    <property type="molecule type" value="Genomic_DNA"/>
</dbReference>
<name>A0AAX3XG51_9PAST</name>
<accession>A0AAX3XG51</accession>
<evidence type="ECO:0000313" key="2">
    <source>
        <dbReference type="Proteomes" id="UP001226750"/>
    </source>
</evidence>
<proteinExistence type="predicted"/>
<dbReference type="RefSeq" id="WP_285092933.1">
    <property type="nucleotide sequence ID" value="NZ_CP126975.1"/>
</dbReference>
<dbReference type="Proteomes" id="UP001226750">
    <property type="component" value="Chromosome"/>
</dbReference>
<evidence type="ECO:0000313" key="1">
    <source>
        <dbReference type="EMBL" id="WIM79935.1"/>
    </source>
</evidence>
<sequence length="276" mass="31497">MGQKETIVDLLKTNGTMTQLDLAEAIYGDRKHGPNIYGALMGLVDTGVVLRSGSQPAYYSLTGADIVIPEKVVQPKKGVRDISGDEITNETIEEVGRIVAETDNYGPEMEMITRCLYKFPANTDPDVVAMKVGLIDITNSTHLSQHKSKISMVELSNIIAAIPDIDARIKAGDPDVVNLIARSNGKINLFSFASKYCCYHNRNLYEHDDYSILDTVLKNYLPRYFDDITRNQIQRWQDSFNYKEYNDYITRKLDELGITVEFRKRKFDLFVWYKNR</sequence>
<evidence type="ECO:0008006" key="3">
    <source>
        <dbReference type="Google" id="ProtNLM"/>
    </source>
</evidence>
<dbReference type="AlphaFoldDB" id="A0AAX3XG51"/>